<feature type="region of interest" description="Disordered" evidence="1">
    <location>
        <begin position="688"/>
        <end position="856"/>
    </location>
</feature>
<feature type="region of interest" description="Disordered" evidence="1">
    <location>
        <begin position="282"/>
        <end position="330"/>
    </location>
</feature>
<feature type="compositionally biased region" description="Basic and acidic residues" evidence="1">
    <location>
        <begin position="708"/>
        <end position="723"/>
    </location>
</feature>
<gene>
    <name evidence="2" type="ORF">BDZ85DRAFT_38013</name>
</gene>
<feature type="compositionally biased region" description="Basic and acidic residues" evidence="1">
    <location>
        <begin position="1"/>
        <end position="18"/>
    </location>
</feature>
<feature type="compositionally biased region" description="Polar residues" evidence="1">
    <location>
        <begin position="750"/>
        <end position="759"/>
    </location>
</feature>
<proteinExistence type="predicted"/>
<name>A0A6A6G3C9_9PEZI</name>
<feature type="compositionally biased region" description="Polar residues" evidence="1">
    <location>
        <begin position="285"/>
        <end position="295"/>
    </location>
</feature>
<feature type="compositionally biased region" description="Low complexity" evidence="1">
    <location>
        <begin position="410"/>
        <end position="425"/>
    </location>
</feature>
<keyword evidence="3" id="KW-1185">Reference proteome</keyword>
<evidence type="ECO:0000313" key="2">
    <source>
        <dbReference type="EMBL" id="KAF2220018.1"/>
    </source>
</evidence>
<dbReference type="OrthoDB" id="5389734at2759"/>
<reference evidence="3" key="1">
    <citation type="journal article" date="2020" name="Stud. Mycol.">
        <title>101 Dothideomycetes genomes: A test case for predicting lifestyles and emergence of pathogens.</title>
        <authorList>
            <person name="Haridas S."/>
            <person name="Albert R."/>
            <person name="Binder M."/>
            <person name="Bloem J."/>
            <person name="LaButti K."/>
            <person name="Salamov A."/>
            <person name="Andreopoulos B."/>
            <person name="Baker S."/>
            <person name="Barry K."/>
            <person name="Bills G."/>
            <person name="Bluhm B."/>
            <person name="Cannon C."/>
            <person name="Castanera R."/>
            <person name="Culley D."/>
            <person name="Daum C."/>
            <person name="Ezra D."/>
            <person name="Gonzalez J."/>
            <person name="Henrissat B."/>
            <person name="Kuo A."/>
            <person name="Liang C."/>
            <person name="Lipzen A."/>
            <person name="Lutzoni F."/>
            <person name="Magnuson J."/>
            <person name="Mondo S."/>
            <person name="Nolan M."/>
            <person name="Ohm R."/>
            <person name="Pangilinan J."/>
            <person name="Park H.-J."/>
            <person name="Ramirez L."/>
            <person name="Alfaro M."/>
            <person name="Sun H."/>
            <person name="Tritt A."/>
            <person name="Yoshinaga Y."/>
            <person name="Zwiers L.-H."/>
            <person name="Turgeon B."/>
            <person name="Goodwin S."/>
            <person name="Spatafora J."/>
            <person name="Crous P."/>
            <person name="Grigoriev I."/>
        </authorList>
    </citation>
    <scope>NUCLEOTIDE SEQUENCE [LARGE SCALE GENOMIC DNA]</scope>
    <source>
        <strain evidence="3">CECT 20119</strain>
    </source>
</reference>
<feature type="compositionally biased region" description="Polar residues" evidence="1">
    <location>
        <begin position="359"/>
        <end position="377"/>
    </location>
</feature>
<organism evidence="2 3">
    <name type="scientific">Elsinoe ampelina</name>
    <dbReference type="NCBI Taxonomy" id="302913"/>
    <lineage>
        <taxon>Eukaryota</taxon>
        <taxon>Fungi</taxon>
        <taxon>Dikarya</taxon>
        <taxon>Ascomycota</taxon>
        <taxon>Pezizomycotina</taxon>
        <taxon>Dothideomycetes</taxon>
        <taxon>Dothideomycetidae</taxon>
        <taxon>Myriangiales</taxon>
        <taxon>Elsinoaceae</taxon>
        <taxon>Elsinoe</taxon>
    </lineage>
</organism>
<dbReference type="EMBL" id="ML992514">
    <property type="protein sequence ID" value="KAF2220018.1"/>
    <property type="molecule type" value="Genomic_DNA"/>
</dbReference>
<feature type="compositionally biased region" description="Polar residues" evidence="1">
    <location>
        <begin position="492"/>
        <end position="504"/>
    </location>
</feature>
<feature type="compositionally biased region" description="Low complexity" evidence="1">
    <location>
        <begin position="482"/>
        <end position="491"/>
    </location>
</feature>
<feature type="compositionally biased region" description="Polar residues" evidence="1">
    <location>
        <begin position="793"/>
        <end position="822"/>
    </location>
</feature>
<feature type="compositionally biased region" description="Pro residues" evidence="1">
    <location>
        <begin position="515"/>
        <end position="527"/>
    </location>
</feature>
<accession>A0A6A6G3C9</accession>
<feature type="compositionally biased region" description="Basic and acidic residues" evidence="1">
    <location>
        <begin position="320"/>
        <end position="330"/>
    </location>
</feature>
<dbReference type="Proteomes" id="UP000799538">
    <property type="component" value="Unassembled WGS sequence"/>
</dbReference>
<evidence type="ECO:0000256" key="1">
    <source>
        <dbReference type="SAM" id="MobiDB-lite"/>
    </source>
</evidence>
<feature type="region of interest" description="Disordered" evidence="1">
    <location>
        <begin position="342"/>
        <end position="541"/>
    </location>
</feature>
<sequence>MADRAKDSRDGVGRKYDPELEDDAVSDDGAPTHPVAAMQEAFEESIQEAADGEEDTKTPTEVNAEARRRELLDQPTYDASWTTRWKQRPNARCHPIVKLMSQIIFGLHLLHQRQAKSDAEVVKILQVHVDEIDAFLEKTTEDFDLAMKDIDERISFLKLPMTHLEVFDVMLDDKKFRTQLIEGNDKIEKIIERTAKAMNAALLDVQKAVNTTQQLAEYLDSVQDDWPHETPDQSAIFVAMKGNEEGWRACLRDLQGKGHQLGVALVQLGTVVGEMSKLAGAASRRNASQNSTPQSPIVPGASYSRHNHRGSQDGRGSLENSDKPLPKEPDAVGAAVRATIPKAHSTVMSDKKLKPKKIVTSSKPKKSNSILGQAKSTETGKRQPMQPREPTSPKTSQTKDLAEFMKNSKPPTTSTAPHASTSRTAQPAPVATYVPKQGRPQSPPTQHYQPPQPQAQAQSHSPPQRYYTPSQQRQPSPPPQNPQQQQAQVSPNFTSQLPSQQQVYNPPAPHQWAPSRPPVSTVPPDPPTMQASNTMPAAAPVQAPAAAHMQATILNPGQGSFQPHSQAPPPAPAQMPMQAPYQPPAPTPAPVQYAPQAAPAIMQYPIPSERPVYNALSAVAHRQTGESKEPAPQEYTVTFERPPRAELDASPFPFPRQVIHMPSHQSFQMSATQVPSTVKSRAQIQLPTDTQLQTSVQAPEKIQTVHNYDPRALHRQMQEKSKMMDQNPAREGPSTHHERQPSDQAHGLSHNISSASGSKVDSAYALSSAKPPSDIASQTSSRAPSRLGLFPDTSITTPPHSSRAGSFSHASPPQHHTINMSPSAPMDYSQNKSNKFSKFFKRKPKDSHSYVQVSPG</sequence>
<feature type="compositionally biased region" description="Polar residues" evidence="1">
    <location>
        <begin position="688"/>
        <end position="697"/>
    </location>
</feature>
<dbReference type="AlphaFoldDB" id="A0A6A6G3C9"/>
<feature type="region of interest" description="Disordered" evidence="1">
    <location>
        <begin position="1"/>
        <end position="35"/>
    </location>
</feature>
<evidence type="ECO:0000313" key="3">
    <source>
        <dbReference type="Proteomes" id="UP000799538"/>
    </source>
</evidence>
<protein>
    <submittedName>
        <fullName evidence="2">Uncharacterized protein</fullName>
    </submittedName>
</protein>
<feature type="compositionally biased region" description="Low complexity" evidence="1">
    <location>
        <begin position="444"/>
        <end position="474"/>
    </location>
</feature>
<feature type="region of interest" description="Disordered" evidence="1">
    <location>
        <begin position="557"/>
        <end position="576"/>
    </location>
</feature>